<proteinExistence type="predicted"/>
<feature type="domain" description="TipAS antibiotic-recognition" evidence="1">
    <location>
        <begin position="15"/>
        <end position="106"/>
    </location>
</feature>
<evidence type="ECO:0000313" key="2">
    <source>
        <dbReference type="EMBL" id="CAB4544401.1"/>
    </source>
</evidence>
<dbReference type="InterPro" id="IPR036244">
    <property type="entry name" value="TipA-like_antibiotic-bd"/>
</dbReference>
<dbReference type="Pfam" id="PF07739">
    <property type="entry name" value="TipAS"/>
    <property type="match status" value="1"/>
</dbReference>
<sequence length="115" mass="13629">MFDSQNNLIAGNLYQNNFSQEENQKFTSQFDVITQQMIACLDQNLPANSEQMQQAVKQHYEFILRFWTPDRESYKSLAMNYILPTPYKETYEGYREGLGQYIYNAVVDFADRELK</sequence>
<protein>
    <submittedName>
        <fullName evidence="2">Unannotated protein</fullName>
    </submittedName>
</protein>
<dbReference type="InterPro" id="IPR012925">
    <property type="entry name" value="TipAS_dom"/>
</dbReference>
<dbReference type="SUPFAM" id="SSF89082">
    <property type="entry name" value="Antibiotic binding domain of TipA-like multidrug resistance regulators"/>
    <property type="match status" value="1"/>
</dbReference>
<dbReference type="AlphaFoldDB" id="A0A6J6BZ01"/>
<evidence type="ECO:0000259" key="1">
    <source>
        <dbReference type="Pfam" id="PF07739"/>
    </source>
</evidence>
<gene>
    <name evidence="2" type="ORF">UFOPK1503_00498</name>
</gene>
<dbReference type="EMBL" id="CAEZST010000006">
    <property type="protein sequence ID" value="CAB4544401.1"/>
    <property type="molecule type" value="Genomic_DNA"/>
</dbReference>
<reference evidence="2" key="1">
    <citation type="submission" date="2020-05" db="EMBL/GenBank/DDBJ databases">
        <authorList>
            <person name="Chiriac C."/>
            <person name="Salcher M."/>
            <person name="Ghai R."/>
            <person name="Kavagutti S V."/>
        </authorList>
    </citation>
    <scope>NUCLEOTIDE SEQUENCE</scope>
</reference>
<organism evidence="2">
    <name type="scientific">freshwater metagenome</name>
    <dbReference type="NCBI Taxonomy" id="449393"/>
    <lineage>
        <taxon>unclassified sequences</taxon>
        <taxon>metagenomes</taxon>
        <taxon>ecological metagenomes</taxon>
    </lineage>
</organism>
<accession>A0A6J6BZ01</accession>
<name>A0A6J6BZ01_9ZZZZ</name>
<dbReference type="Gene3D" id="1.10.490.50">
    <property type="entry name" value="Antibiotic binding domain of TipA-like multidrug resistance regulators"/>
    <property type="match status" value="1"/>
</dbReference>